<dbReference type="InterPro" id="IPR020946">
    <property type="entry name" value="Flavin_mOase-like"/>
</dbReference>
<dbReference type="PANTHER" id="PTHR23023">
    <property type="entry name" value="DIMETHYLANILINE MONOOXYGENASE"/>
    <property type="match status" value="1"/>
</dbReference>
<dbReference type="InterPro" id="IPR000960">
    <property type="entry name" value="Flavin_mOase"/>
</dbReference>
<evidence type="ECO:0000313" key="7">
    <source>
        <dbReference type="Proteomes" id="UP001175261"/>
    </source>
</evidence>
<keyword evidence="5" id="KW-0560">Oxidoreductase</keyword>
<comment type="caution">
    <text evidence="6">The sequence shown here is derived from an EMBL/GenBank/DDBJ whole genome shotgun (WGS) entry which is preliminary data.</text>
</comment>
<gene>
    <name evidence="6" type="ORF">NLU13_0045</name>
</gene>
<evidence type="ECO:0000256" key="1">
    <source>
        <dbReference type="ARBA" id="ARBA00009183"/>
    </source>
</evidence>
<keyword evidence="3" id="KW-0274">FAD</keyword>
<evidence type="ECO:0000256" key="4">
    <source>
        <dbReference type="ARBA" id="ARBA00022857"/>
    </source>
</evidence>
<dbReference type="Gene3D" id="3.50.50.60">
    <property type="entry name" value="FAD/NAD(P)-binding domain"/>
    <property type="match status" value="1"/>
</dbReference>
<dbReference type="PIRSF" id="PIRSF000332">
    <property type="entry name" value="FMO"/>
    <property type="match status" value="1"/>
</dbReference>
<dbReference type="Proteomes" id="UP001175261">
    <property type="component" value="Unassembled WGS sequence"/>
</dbReference>
<sequence>MAAPRECHVAVIGAGPAGLAMMKSLIEEGFQVSAFEKRDGPGGIWHFTVDPTITSVTSKTKAQLSRFLTPFTDFPHAPGASRHPTAQELDEYYQQYTDAFGLGDKITYGVTVQSISRNESQSKWLVSLEGEDTARSFDKVVIANGSEHVCRWPEIENIEAFKGTYIHGQEYKQPEKYAGKIVIVIGQGNSAGDCAAELSTHAKKVYMAHRRGALIIPRMADGKRFDSVASWKVTRLGHWLERLVPAVHRWVFYQAFNAAHKSAWGQLDPAWRFDSDYSNATNVAGIVLNDNIVPALREGSIISVPYIERVTGGPRSVQFTDGRTLDDVDCIIACTGYKSCLEITGEAIPHSQPAPDVGHLPRLYQNIFPVVHADSLAVLSYNAFMDNASTCRELAGMAIAQIWAGKSTLPSRDEMESQIKEYQDWFVRRCRENQPISQLSGLVQADAWNRFVHEKAGTAVYEKLGWTWQGWRFALCNPRLYLQLAYGVGTPHTYRLFETGKRKAWSGALDAIQKANRESARDIRDSVKEWKAAKAA</sequence>
<dbReference type="AlphaFoldDB" id="A0AA39LAG7"/>
<dbReference type="GO" id="GO:0050660">
    <property type="term" value="F:flavin adenine dinucleotide binding"/>
    <property type="evidence" value="ECO:0007669"/>
    <property type="project" value="InterPro"/>
</dbReference>
<evidence type="ECO:0000256" key="2">
    <source>
        <dbReference type="ARBA" id="ARBA00022630"/>
    </source>
</evidence>
<dbReference type="PRINTS" id="PR00370">
    <property type="entry name" value="FMOXYGENASE"/>
</dbReference>
<keyword evidence="4" id="KW-0521">NADP</keyword>
<dbReference type="FunFam" id="3.50.50.60:FF:000042">
    <property type="entry name" value="Dimethylaniline monooxygenase [N-oxide-forming]"/>
    <property type="match status" value="1"/>
</dbReference>
<dbReference type="InterPro" id="IPR050346">
    <property type="entry name" value="FMO-like"/>
</dbReference>
<evidence type="ECO:0000256" key="5">
    <source>
        <dbReference type="ARBA" id="ARBA00023002"/>
    </source>
</evidence>
<evidence type="ECO:0000256" key="3">
    <source>
        <dbReference type="ARBA" id="ARBA00022827"/>
    </source>
</evidence>
<dbReference type="SUPFAM" id="SSF51905">
    <property type="entry name" value="FAD/NAD(P)-binding domain"/>
    <property type="match status" value="2"/>
</dbReference>
<reference evidence="6" key="1">
    <citation type="submission" date="2022-10" db="EMBL/GenBank/DDBJ databases">
        <title>Determination and structural analysis of whole genome sequence of Sarocladium strictum F4-1.</title>
        <authorList>
            <person name="Hu L."/>
            <person name="Jiang Y."/>
        </authorList>
    </citation>
    <scope>NUCLEOTIDE SEQUENCE</scope>
    <source>
        <strain evidence="6">F4-1</strain>
    </source>
</reference>
<keyword evidence="2" id="KW-0285">Flavoprotein</keyword>
<dbReference type="GO" id="GO:0004499">
    <property type="term" value="F:N,N-dimethylaniline monooxygenase activity"/>
    <property type="evidence" value="ECO:0007669"/>
    <property type="project" value="InterPro"/>
</dbReference>
<comment type="similarity">
    <text evidence="1">Belongs to the FMO family.</text>
</comment>
<dbReference type="Pfam" id="PF00743">
    <property type="entry name" value="FMO-like"/>
    <property type="match status" value="1"/>
</dbReference>
<organism evidence="6 7">
    <name type="scientific">Sarocladium strictum</name>
    <name type="common">Black bundle disease fungus</name>
    <name type="synonym">Acremonium strictum</name>
    <dbReference type="NCBI Taxonomy" id="5046"/>
    <lineage>
        <taxon>Eukaryota</taxon>
        <taxon>Fungi</taxon>
        <taxon>Dikarya</taxon>
        <taxon>Ascomycota</taxon>
        <taxon>Pezizomycotina</taxon>
        <taxon>Sordariomycetes</taxon>
        <taxon>Hypocreomycetidae</taxon>
        <taxon>Hypocreales</taxon>
        <taxon>Sarocladiaceae</taxon>
        <taxon>Sarocladium</taxon>
    </lineage>
</organism>
<dbReference type="GO" id="GO:0050661">
    <property type="term" value="F:NADP binding"/>
    <property type="evidence" value="ECO:0007669"/>
    <property type="project" value="InterPro"/>
</dbReference>
<evidence type="ECO:0000313" key="6">
    <source>
        <dbReference type="EMBL" id="KAK0390541.1"/>
    </source>
</evidence>
<dbReference type="InterPro" id="IPR036188">
    <property type="entry name" value="FAD/NAD-bd_sf"/>
</dbReference>
<keyword evidence="7" id="KW-1185">Reference proteome</keyword>
<dbReference type="EMBL" id="JAPDFR010000001">
    <property type="protein sequence ID" value="KAK0390541.1"/>
    <property type="molecule type" value="Genomic_DNA"/>
</dbReference>
<accession>A0AA39LAG7</accession>
<name>A0AA39LAG7_SARSR</name>
<proteinExistence type="inferred from homology"/>
<protein>
    <submittedName>
        <fullName evidence="6">Uncharacterized protein</fullName>
    </submittedName>
</protein>